<reference evidence="2 3" key="1">
    <citation type="journal article" date="2016" name="Genome Announc.">
        <title>Complete Genome Sequence of Thiostrepton-Producing Streptomyces laurentii ATCC 31255.</title>
        <authorList>
            <person name="Doi K."/>
            <person name="Fujino Y."/>
            <person name="Nagayoshi Y."/>
            <person name="Ohshima T."/>
            <person name="Ogata S."/>
        </authorList>
    </citation>
    <scope>NUCLEOTIDE SEQUENCE [LARGE SCALE GENOMIC DNA]</scope>
    <source>
        <strain evidence="2 3">ATCC 31255</strain>
    </source>
</reference>
<organism evidence="2 3">
    <name type="scientific">Streptomyces laurentii</name>
    <dbReference type="NCBI Taxonomy" id="39478"/>
    <lineage>
        <taxon>Bacteria</taxon>
        <taxon>Bacillati</taxon>
        <taxon>Actinomycetota</taxon>
        <taxon>Actinomycetes</taxon>
        <taxon>Kitasatosporales</taxon>
        <taxon>Streptomycetaceae</taxon>
        <taxon>Streptomyces</taxon>
    </lineage>
</organism>
<dbReference type="KEGG" id="slau:SLA_1257"/>
<evidence type="ECO:0000313" key="2">
    <source>
        <dbReference type="EMBL" id="BAU82199.1"/>
    </source>
</evidence>
<sequence>MTWRESRALLNFWNPSCTHRVQGPRSRRRPATQAIPATLATGPPHPPDAPDTHTEQAVVAHDIAESR</sequence>
<dbReference type="Proteomes" id="UP000217676">
    <property type="component" value="Chromosome"/>
</dbReference>
<protein>
    <submittedName>
        <fullName evidence="2">Uncharacterized protein</fullName>
    </submittedName>
</protein>
<feature type="region of interest" description="Disordered" evidence="1">
    <location>
        <begin position="19"/>
        <end position="54"/>
    </location>
</feature>
<name>A0A160NUH7_STRLU</name>
<evidence type="ECO:0000313" key="3">
    <source>
        <dbReference type="Proteomes" id="UP000217676"/>
    </source>
</evidence>
<dbReference type="EMBL" id="AP017424">
    <property type="protein sequence ID" value="BAU82199.1"/>
    <property type="molecule type" value="Genomic_DNA"/>
</dbReference>
<gene>
    <name evidence="2" type="ORF">SLA_1257</name>
</gene>
<dbReference type="AlphaFoldDB" id="A0A160NUH7"/>
<keyword evidence="3" id="KW-1185">Reference proteome</keyword>
<evidence type="ECO:0000256" key="1">
    <source>
        <dbReference type="SAM" id="MobiDB-lite"/>
    </source>
</evidence>
<proteinExistence type="predicted"/>
<accession>A0A160NUH7</accession>